<dbReference type="AlphaFoldDB" id="A0A177NAF7"/>
<dbReference type="STRING" id="980561.A1359_09910"/>
<dbReference type="OrthoDB" id="275663at2"/>
<gene>
    <name evidence="2" type="ORF">A1359_09910</name>
</gene>
<name>A0A177NAF7_9GAMM</name>
<proteinExistence type="predicted"/>
<reference evidence="2 3" key="1">
    <citation type="submission" date="2016-03" db="EMBL/GenBank/DDBJ databases">
        <authorList>
            <person name="Ploux O."/>
        </authorList>
    </citation>
    <scope>NUCLEOTIDE SEQUENCE [LARGE SCALE GENOMIC DNA]</scope>
    <source>
        <strain evidence="2 3">R-45370</strain>
    </source>
</reference>
<dbReference type="Gene3D" id="1.20.5.620">
    <property type="entry name" value="F1F0 ATP synthase subunit B, membrane domain"/>
    <property type="match status" value="1"/>
</dbReference>
<evidence type="ECO:0000256" key="1">
    <source>
        <dbReference type="SAM" id="Coils"/>
    </source>
</evidence>
<evidence type="ECO:0000313" key="2">
    <source>
        <dbReference type="EMBL" id="OAI15018.1"/>
    </source>
</evidence>
<dbReference type="RefSeq" id="WP_066982669.1">
    <property type="nucleotide sequence ID" value="NZ_LUUI01000105.1"/>
</dbReference>
<organism evidence="2 3">
    <name type="scientific">Methylomonas lenta</name>
    <dbReference type="NCBI Taxonomy" id="980561"/>
    <lineage>
        <taxon>Bacteria</taxon>
        <taxon>Pseudomonadati</taxon>
        <taxon>Pseudomonadota</taxon>
        <taxon>Gammaproteobacteria</taxon>
        <taxon>Methylococcales</taxon>
        <taxon>Methylococcaceae</taxon>
        <taxon>Methylomonas</taxon>
    </lineage>
</organism>
<dbReference type="EMBL" id="LUUI01000105">
    <property type="protein sequence ID" value="OAI15018.1"/>
    <property type="molecule type" value="Genomic_DNA"/>
</dbReference>
<sequence>MKEEKVDFASSGVEQLIERLREQAVNAGQAKAEDIVTDAQKRVAWLIDEAEQEAKNILNKAQTEADAIKNAGTDALNLAARDALLRLRDTLLGSFSQEVQRVVGEQMADQAFMEQLILALAGQVRAKTGLDEQANITLLLPESIIGVEELRKNPEELKQGVLSQVSAAIAGDLLRKGVKFEVCDDIKAGLMIRLEDNAMMIEFTDKAVAILLLKHLQPRFRALLQGIVK</sequence>
<dbReference type="Proteomes" id="UP000078476">
    <property type="component" value="Unassembled WGS sequence"/>
</dbReference>
<protein>
    <recommendedName>
        <fullName evidence="4">ATPase</fullName>
    </recommendedName>
</protein>
<accession>A0A177NAF7</accession>
<keyword evidence="3" id="KW-1185">Reference proteome</keyword>
<evidence type="ECO:0008006" key="4">
    <source>
        <dbReference type="Google" id="ProtNLM"/>
    </source>
</evidence>
<keyword evidence="1" id="KW-0175">Coiled coil</keyword>
<evidence type="ECO:0000313" key="3">
    <source>
        <dbReference type="Proteomes" id="UP000078476"/>
    </source>
</evidence>
<comment type="caution">
    <text evidence="2">The sequence shown here is derived from an EMBL/GenBank/DDBJ whole genome shotgun (WGS) entry which is preliminary data.</text>
</comment>
<feature type="coiled-coil region" evidence="1">
    <location>
        <begin position="13"/>
        <end position="71"/>
    </location>
</feature>